<dbReference type="RefSeq" id="XP_012372618.1">
    <property type="nucleotide sequence ID" value="XM_012517164.2"/>
</dbReference>
<evidence type="ECO:0000313" key="2">
    <source>
        <dbReference type="Proteomes" id="UP000515203"/>
    </source>
</evidence>
<dbReference type="InParanoid" id="A0A6P3VDS4"/>
<dbReference type="CTD" id="79870"/>
<reference evidence="3" key="1">
    <citation type="submission" date="2025-08" db="UniProtKB">
        <authorList>
            <consortium name="RefSeq"/>
        </authorList>
    </citation>
    <scope>IDENTIFICATION</scope>
</reference>
<dbReference type="PANTHER" id="PTHR14731">
    <property type="entry name" value="BRAIN AND ACUTE LEUKEMIA CYTOPLASMIC PROTEIN"/>
    <property type="match status" value="1"/>
</dbReference>
<keyword evidence="2" id="KW-1185">Reference proteome</keyword>
<proteinExistence type="predicted"/>
<accession>A0A6P3VDS4</accession>
<sequence>LEDGPSPSGAPRASVPSGIANLEKKMNGGTPSLSSGPLAQRQNGLWTTEPKRDTKRMSTKEVTINVPDSLRQMDRSNRITKNFIN</sequence>
<feature type="non-terminal residue" evidence="3">
    <location>
        <position position="1"/>
    </location>
</feature>
<feature type="compositionally biased region" description="Polar residues" evidence="1">
    <location>
        <begin position="29"/>
        <end position="46"/>
    </location>
</feature>
<evidence type="ECO:0000313" key="3">
    <source>
        <dbReference type="RefSeq" id="XP_012372618.1"/>
    </source>
</evidence>
<dbReference type="OrthoDB" id="9940597at2759"/>
<dbReference type="AlphaFoldDB" id="A0A6P3VDS4"/>
<dbReference type="Proteomes" id="UP000515203">
    <property type="component" value="Unplaced"/>
</dbReference>
<evidence type="ECO:0000256" key="1">
    <source>
        <dbReference type="SAM" id="MobiDB-lite"/>
    </source>
</evidence>
<gene>
    <name evidence="3" type="primary">Baalc</name>
</gene>
<feature type="compositionally biased region" description="Basic and acidic residues" evidence="1">
    <location>
        <begin position="49"/>
        <end position="59"/>
    </location>
</feature>
<name>A0A6P3VDS4_OCTDE</name>
<dbReference type="GO" id="GO:0005737">
    <property type="term" value="C:cytoplasm"/>
    <property type="evidence" value="ECO:0007669"/>
    <property type="project" value="InterPro"/>
</dbReference>
<dbReference type="PANTHER" id="PTHR14731:SF0">
    <property type="entry name" value="BRAIN AND ACUTE LEUKEMIA CYTOPLASMIC PROTEIN"/>
    <property type="match status" value="1"/>
</dbReference>
<dbReference type="FunCoup" id="A0A6P3VDS4">
    <property type="interactions" value="943"/>
</dbReference>
<dbReference type="InterPro" id="IPR009728">
    <property type="entry name" value="BAALC"/>
</dbReference>
<organism evidence="2 3">
    <name type="scientific">Octodon degus</name>
    <name type="common">Degu</name>
    <name type="synonym">Sciurus degus</name>
    <dbReference type="NCBI Taxonomy" id="10160"/>
    <lineage>
        <taxon>Eukaryota</taxon>
        <taxon>Metazoa</taxon>
        <taxon>Chordata</taxon>
        <taxon>Craniata</taxon>
        <taxon>Vertebrata</taxon>
        <taxon>Euteleostomi</taxon>
        <taxon>Mammalia</taxon>
        <taxon>Eutheria</taxon>
        <taxon>Euarchontoglires</taxon>
        <taxon>Glires</taxon>
        <taxon>Rodentia</taxon>
        <taxon>Hystricomorpha</taxon>
        <taxon>Octodontidae</taxon>
        <taxon>Octodon</taxon>
    </lineage>
</organism>
<dbReference type="GeneID" id="101585265"/>
<protein>
    <submittedName>
        <fullName evidence="3">Brain and acute leukemia cytoplasmic protein</fullName>
    </submittedName>
</protein>
<feature type="region of interest" description="Disordered" evidence="1">
    <location>
        <begin position="1"/>
        <end position="61"/>
    </location>
</feature>